<protein>
    <submittedName>
        <fullName evidence="2">Plac8 family protein</fullName>
    </submittedName>
</protein>
<proteinExistence type="predicted"/>
<evidence type="ECO:0000256" key="1">
    <source>
        <dbReference type="SAM" id="Phobius"/>
    </source>
</evidence>
<keyword evidence="1" id="KW-1133">Transmembrane helix</keyword>
<dbReference type="InterPro" id="IPR006461">
    <property type="entry name" value="PLAC_motif_containing"/>
</dbReference>
<name>A0A161X068_COLIC</name>
<dbReference type="AlphaFoldDB" id="A0A161X068"/>
<comment type="caution">
    <text evidence="2">The sequence shown here is derived from an EMBL/GenBank/DDBJ whole genome shotgun (WGS) entry which is preliminary data.</text>
</comment>
<organism evidence="2 3">
    <name type="scientific">Colletotrichum incanum</name>
    <name type="common">Soybean anthracnose fungus</name>
    <dbReference type="NCBI Taxonomy" id="1573173"/>
    <lineage>
        <taxon>Eukaryota</taxon>
        <taxon>Fungi</taxon>
        <taxon>Dikarya</taxon>
        <taxon>Ascomycota</taxon>
        <taxon>Pezizomycotina</taxon>
        <taxon>Sordariomycetes</taxon>
        <taxon>Hypocreomycetidae</taxon>
        <taxon>Glomerellales</taxon>
        <taxon>Glomerellaceae</taxon>
        <taxon>Colletotrichum</taxon>
        <taxon>Colletotrichum spaethianum species complex</taxon>
    </lineage>
</organism>
<sequence>MSPSLLQHGSGAQRAQARAVQNLHGERHTGQSDRWHHGLCGCCASFELCLLGTFLPCLLLGQTLHRIEDPSMENYNHINGGCILMMGVTYLTGFGWMYAIDYSSQIVMQKRFQIRQRYGIKGTDARDCCASYWRLSSALVQHEREVLARQTTTPVTQSYQKQPAMNMQPAHVHPIT</sequence>
<reference evidence="2 3" key="1">
    <citation type="submission" date="2015-06" db="EMBL/GenBank/DDBJ databases">
        <title>Survival trade-offs in plant roots during colonization by closely related pathogenic and mutualistic fungi.</title>
        <authorList>
            <person name="Hacquard S."/>
            <person name="Kracher B."/>
            <person name="Hiruma K."/>
            <person name="Weinman A."/>
            <person name="Muench P."/>
            <person name="Garrido Oter R."/>
            <person name="Ver Loren van Themaat E."/>
            <person name="Dallerey J.-F."/>
            <person name="Damm U."/>
            <person name="Henrissat B."/>
            <person name="Lespinet O."/>
            <person name="Thon M."/>
            <person name="Kemen E."/>
            <person name="McHardy A.C."/>
            <person name="Schulze-Lefert P."/>
            <person name="O'Connell R.J."/>
        </authorList>
    </citation>
    <scope>NUCLEOTIDE SEQUENCE [LARGE SCALE GENOMIC DNA]</scope>
    <source>
        <strain evidence="2 3">MAFF 238704</strain>
    </source>
</reference>
<gene>
    <name evidence="2" type="ORF">CI238_02207</name>
</gene>
<dbReference type="Pfam" id="PF04749">
    <property type="entry name" value="PLAC8"/>
    <property type="match status" value="1"/>
</dbReference>
<feature type="transmembrane region" description="Helical" evidence="1">
    <location>
        <begin position="78"/>
        <end position="100"/>
    </location>
</feature>
<keyword evidence="1" id="KW-0812">Transmembrane</keyword>
<evidence type="ECO:0000313" key="2">
    <source>
        <dbReference type="EMBL" id="KZL86976.1"/>
    </source>
</evidence>
<dbReference type="NCBIfam" id="TIGR01571">
    <property type="entry name" value="A_thal_Cys_rich"/>
    <property type="match status" value="1"/>
</dbReference>
<dbReference type="PANTHER" id="PTHR15907">
    <property type="entry name" value="DUF614 FAMILY PROTEIN-RELATED"/>
    <property type="match status" value="1"/>
</dbReference>
<dbReference type="EMBL" id="LFIW01000342">
    <property type="protein sequence ID" value="KZL86976.1"/>
    <property type="molecule type" value="Genomic_DNA"/>
</dbReference>
<keyword evidence="3" id="KW-1185">Reference proteome</keyword>
<keyword evidence="1" id="KW-0472">Membrane</keyword>
<dbReference type="STRING" id="1573173.A0A161X068"/>
<dbReference type="Proteomes" id="UP000076584">
    <property type="component" value="Unassembled WGS sequence"/>
</dbReference>
<accession>A0A161X068</accession>
<evidence type="ECO:0000313" key="3">
    <source>
        <dbReference type="Proteomes" id="UP000076584"/>
    </source>
</evidence>